<evidence type="ECO:0000313" key="4">
    <source>
        <dbReference type="Proteomes" id="UP001222027"/>
    </source>
</evidence>
<feature type="domain" description="Hyaluronan/mRNA-binding protein" evidence="2">
    <location>
        <begin position="63"/>
        <end position="127"/>
    </location>
</feature>
<comment type="caution">
    <text evidence="3">The sequence shown here is derived from an EMBL/GenBank/DDBJ whole genome shotgun (WGS) entry which is preliminary data.</text>
</comment>
<name>A0AAV8QED8_ENSVE</name>
<dbReference type="AlphaFoldDB" id="A0AAV8QED8"/>
<sequence>MDLPGATVAVFLKRVMLISPMKGGVEDMGRNGSLFVVVGLVDMAIVMEETGLTLNDSHVEGGGSCREYEMKRECTGRANWGTTDDDLIAQGTEEEANMDGKLANSIRKNRMEPENKEMTLEEYEKTTGSSEERKGSDKDMGRRKDGADRKERGNKSVSITEFRKPGEGERCYSPGGRGGGRGRV</sequence>
<keyword evidence="4" id="KW-1185">Reference proteome</keyword>
<dbReference type="Pfam" id="PF04774">
    <property type="entry name" value="HABP4_PAI-RBP1"/>
    <property type="match status" value="1"/>
</dbReference>
<evidence type="ECO:0000313" key="3">
    <source>
        <dbReference type="EMBL" id="KAJ8478219.1"/>
    </source>
</evidence>
<organism evidence="3 4">
    <name type="scientific">Ensete ventricosum</name>
    <name type="common">Abyssinian banana</name>
    <name type="synonym">Musa ensete</name>
    <dbReference type="NCBI Taxonomy" id="4639"/>
    <lineage>
        <taxon>Eukaryota</taxon>
        <taxon>Viridiplantae</taxon>
        <taxon>Streptophyta</taxon>
        <taxon>Embryophyta</taxon>
        <taxon>Tracheophyta</taxon>
        <taxon>Spermatophyta</taxon>
        <taxon>Magnoliopsida</taxon>
        <taxon>Liliopsida</taxon>
        <taxon>Zingiberales</taxon>
        <taxon>Musaceae</taxon>
        <taxon>Ensete</taxon>
    </lineage>
</organism>
<accession>A0AAV8QED8</accession>
<feature type="compositionally biased region" description="Basic and acidic residues" evidence="1">
    <location>
        <begin position="161"/>
        <end position="170"/>
    </location>
</feature>
<reference evidence="3 4" key="1">
    <citation type="submission" date="2022-12" db="EMBL/GenBank/DDBJ databases">
        <title>Chromosome-scale assembly of the Ensete ventricosum genome.</title>
        <authorList>
            <person name="Dussert Y."/>
            <person name="Stocks J."/>
            <person name="Wendawek A."/>
            <person name="Woldeyes F."/>
            <person name="Nichols R.A."/>
            <person name="Borrell J.S."/>
        </authorList>
    </citation>
    <scope>NUCLEOTIDE SEQUENCE [LARGE SCALE GENOMIC DNA]</scope>
    <source>
        <strain evidence="4">cv. Maze</strain>
        <tissue evidence="3">Seeds</tissue>
    </source>
</reference>
<feature type="compositionally biased region" description="Gly residues" evidence="1">
    <location>
        <begin position="175"/>
        <end position="184"/>
    </location>
</feature>
<dbReference type="EMBL" id="JAQQAF010000006">
    <property type="protein sequence ID" value="KAJ8478219.1"/>
    <property type="molecule type" value="Genomic_DNA"/>
</dbReference>
<feature type="region of interest" description="Disordered" evidence="1">
    <location>
        <begin position="90"/>
        <end position="184"/>
    </location>
</feature>
<evidence type="ECO:0000256" key="1">
    <source>
        <dbReference type="SAM" id="MobiDB-lite"/>
    </source>
</evidence>
<dbReference type="InterPro" id="IPR006861">
    <property type="entry name" value="HABP4_PAIRBP1-bd"/>
</dbReference>
<proteinExistence type="predicted"/>
<dbReference type="Proteomes" id="UP001222027">
    <property type="component" value="Unassembled WGS sequence"/>
</dbReference>
<gene>
    <name evidence="3" type="ORF">OPV22_021946</name>
</gene>
<protein>
    <recommendedName>
        <fullName evidence="2">Hyaluronan/mRNA-binding protein domain-containing protein</fullName>
    </recommendedName>
</protein>
<feature type="compositionally biased region" description="Basic and acidic residues" evidence="1">
    <location>
        <begin position="109"/>
        <end position="154"/>
    </location>
</feature>
<evidence type="ECO:0000259" key="2">
    <source>
        <dbReference type="Pfam" id="PF04774"/>
    </source>
</evidence>